<keyword evidence="1" id="KW-0732">Signal</keyword>
<gene>
    <name evidence="2" type="ORF">CINF_0463</name>
</gene>
<organism evidence="2 3">
    <name type="scientific">Candidatus Campylobacter infans</name>
    <dbReference type="NCBI Taxonomy" id="2561898"/>
    <lineage>
        <taxon>Bacteria</taxon>
        <taxon>Pseudomonadati</taxon>
        <taxon>Campylobacterota</taxon>
        <taxon>Epsilonproteobacteria</taxon>
        <taxon>Campylobacterales</taxon>
        <taxon>Campylobacteraceae</taxon>
        <taxon>Campylobacter</taxon>
    </lineage>
</organism>
<protein>
    <submittedName>
        <fullName evidence="2">DUF4198 domain-containing protein</fullName>
    </submittedName>
</protein>
<evidence type="ECO:0000313" key="2">
    <source>
        <dbReference type="EMBL" id="QLI04992.1"/>
    </source>
</evidence>
<feature type="signal peptide" evidence="1">
    <location>
        <begin position="1"/>
        <end position="17"/>
    </location>
</feature>
<keyword evidence="3" id="KW-1185">Reference proteome</keyword>
<evidence type="ECO:0000256" key="1">
    <source>
        <dbReference type="SAM" id="SignalP"/>
    </source>
</evidence>
<feature type="chain" id="PRO_5028938460" evidence="1">
    <location>
        <begin position="18"/>
        <end position="247"/>
    </location>
</feature>
<evidence type="ECO:0000313" key="3">
    <source>
        <dbReference type="Proteomes" id="UP000509414"/>
    </source>
</evidence>
<dbReference type="InterPro" id="IPR019613">
    <property type="entry name" value="DUF4198"/>
</dbReference>
<reference evidence="2 3" key="1">
    <citation type="submission" date="2020-02" db="EMBL/GenBank/DDBJ databases">
        <title>Complete genome sequence of the novel Campylobacter species Candidatus Campylobacter infans.</title>
        <authorList>
            <person name="Duim B."/>
            <person name="Zomer A."/>
            <person name="van der Graaf L."/>
            <person name="Wagenaar J."/>
        </authorList>
    </citation>
    <scope>NUCLEOTIDE SEQUENCE [LARGE SCALE GENOMIC DNA]</scope>
    <source>
        <strain evidence="2 3">19S00001</strain>
    </source>
</reference>
<proteinExistence type="predicted"/>
<dbReference type="Proteomes" id="UP000509414">
    <property type="component" value="Chromosome"/>
</dbReference>
<dbReference type="AlphaFoldDB" id="A0A7H9CG92"/>
<accession>A0A7H9CG92</accession>
<sequence>MKKLAFGAMLFASMAYAHFGMVIPSTSSTDSDKISLTYKFAHPFEGTLMDIPLPKSAGVLINGKKSDMLKTLKEQKQNNMRFYNANYNIKEPAVHIFYVDLEPYFEPNEQIFIHHTAKSVVDAYGAGDGWDQSVGLKAEIIPLTRPFGLYAGNNFSGVVMYKGKPAADVIVEVEYLNDKGLKAPSEDHITQEIKTNKRGEFSFTMPLAGWWGFCALLSDDEKIKKDGKTYDVELGAIIWVETKDYQK</sequence>
<dbReference type="EMBL" id="CP049075">
    <property type="protein sequence ID" value="QLI04992.1"/>
    <property type="molecule type" value="Genomic_DNA"/>
</dbReference>
<dbReference type="Pfam" id="PF10670">
    <property type="entry name" value="DUF4198"/>
    <property type="match status" value="1"/>
</dbReference>
<dbReference type="KEGG" id="cinf:CINF_0463"/>
<name>A0A7H9CG92_9BACT</name>
<dbReference type="RefSeq" id="WP_179975603.1">
    <property type="nucleotide sequence ID" value="NZ_CP049075.1"/>
</dbReference>